<evidence type="ECO:0000256" key="2">
    <source>
        <dbReference type="ARBA" id="ARBA00006474"/>
    </source>
</evidence>
<dbReference type="eggNOG" id="COG1674">
    <property type="taxonomic scope" value="Bacteria"/>
</dbReference>
<dbReference type="GO" id="GO:0005886">
    <property type="term" value="C:plasma membrane"/>
    <property type="evidence" value="ECO:0007669"/>
    <property type="project" value="UniProtKB-SubCell"/>
</dbReference>
<dbReference type="InterPro" id="IPR036390">
    <property type="entry name" value="WH_DNA-bd_sf"/>
</dbReference>
<proteinExistence type="inferred from homology"/>
<keyword evidence="12" id="KW-0131">Cell cycle</keyword>
<dbReference type="PANTHER" id="PTHR22683:SF41">
    <property type="entry name" value="DNA TRANSLOCASE FTSK"/>
    <property type="match status" value="1"/>
</dbReference>
<reference evidence="18 19" key="2">
    <citation type="journal article" date="2011" name="Stand. Genomic Sci.">
        <title>Complete genome sequence of Isosphaera pallida type strain (IS1B).</title>
        <authorList>
            <consortium name="US DOE Joint Genome Institute (JGI-PGF)"/>
            <person name="Goker M."/>
            <person name="Cleland D."/>
            <person name="Saunders E."/>
            <person name="Lapidus A."/>
            <person name="Nolan M."/>
            <person name="Lucas S."/>
            <person name="Hammon N."/>
            <person name="Deshpande S."/>
            <person name="Cheng J.F."/>
            <person name="Tapia R."/>
            <person name="Han C."/>
            <person name="Goodwin L."/>
            <person name="Pitluck S."/>
            <person name="Liolios K."/>
            <person name="Pagani I."/>
            <person name="Ivanova N."/>
            <person name="Mavromatis K."/>
            <person name="Pati A."/>
            <person name="Chen A."/>
            <person name="Palaniappan K."/>
            <person name="Land M."/>
            <person name="Hauser L."/>
            <person name="Chang Y.J."/>
            <person name="Jeffries C.D."/>
            <person name="Detter J.C."/>
            <person name="Beck B."/>
            <person name="Woyke T."/>
            <person name="Bristow J."/>
            <person name="Eisen J.A."/>
            <person name="Markowitz V."/>
            <person name="Hugenholtz P."/>
            <person name="Kyrpides N.C."/>
            <person name="Klenk H.P."/>
        </authorList>
    </citation>
    <scope>NUCLEOTIDE SEQUENCE [LARGE SCALE GENOMIC DNA]</scope>
    <source>
        <strain evidence="19">ATCC 43644 / DSM 9630 / IS1B</strain>
    </source>
</reference>
<feature type="binding site" evidence="14">
    <location>
        <begin position="496"/>
        <end position="503"/>
    </location>
    <ligand>
        <name>ATP</name>
        <dbReference type="ChEBI" id="CHEBI:30616"/>
    </ligand>
</feature>
<keyword evidence="19" id="KW-1185">Reference proteome</keyword>
<dbReference type="InParanoid" id="E8R5M6"/>
<dbReference type="InterPro" id="IPR003593">
    <property type="entry name" value="AAA+_ATPase"/>
</dbReference>
<dbReference type="InterPro" id="IPR041027">
    <property type="entry name" value="FtsK_alpha"/>
</dbReference>
<feature type="transmembrane region" description="Helical" evidence="16">
    <location>
        <begin position="77"/>
        <end position="102"/>
    </location>
</feature>
<dbReference type="Pfam" id="PF13491">
    <property type="entry name" value="FtsK_4TM"/>
    <property type="match status" value="1"/>
</dbReference>
<evidence type="ECO:0000256" key="10">
    <source>
        <dbReference type="ARBA" id="ARBA00023125"/>
    </source>
</evidence>
<evidence type="ECO:0000256" key="5">
    <source>
        <dbReference type="ARBA" id="ARBA00022692"/>
    </source>
</evidence>
<evidence type="ECO:0000256" key="13">
    <source>
        <dbReference type="ARBA" id="ARBA00025923"/>
    </source>
</evidence>
<dbReference type="GO" id="GO:0005524">
    <property type="term" value="F:ATP binding"/>
    <property type="evidence" value="ECO:0007669"/>
    <property type="project" value="UniProtKB-UniRule"/>
</dbReference>
<evidence type="ECO:0000313" key="18">
    <source>
        <dbReference type="EMBL" id="ADV61775.1"/>
    </source>
</evidence>
<dbReference type="Pfam" id="PF17854">
    <property type="entry name" value="FtsK_alpha"/>
    <property type="match status" value="1"/>
</dbReference>
<dbReference type="SUPFAM" id="SSF46785">
    <property type="entry name" value="Winged helix' DNA-binding domain"/>
    <property type="match status" value="1"/>
</dbReference>
<dbReference type="GO" id="GO:0003677">
    <property type="term" value="F:DNA binding"/>
    <property type="evidence" value="ECO:0007669"/>
    <property type="project" value="UniProtKB-KW"/>
</dbReference>
<evidence type="ECO:0000256" key="15">
    <source>
        <dbReference type="SAM" id="MobiDB-lite"/>
    </source>
</evidence>
<dbReference type="PROSITE" id="PS50901">
    <property type="entry name" value="FTSK"/>
    <property type="match status" value="1"/>
</dbReference>
<keyword evidence="4 18" id="KW-0132">Cell division</keyword>
<dbReference type="SMART" id="SM00843">
    <property type="entry name" value="Ftsk_gamma"/>
    <property type="match status" value="1"/>
</dbReference>
<dbReference type="InterPro" id="IPR036388">
    <property type="entry name" value="WH-like_DNA-bd_sf"/>
</dbReference>
<reference key="1">
    <citation type="submission" date="2010-11" db="EMBL/GenBank/DDBJ databases">
        <title>The complete sequence of chromosome of Isophaera pallida ATCC 43644.</title>
        <authorList>
            <consortium name="US DOE Joint Genome Institute (JGI-PGF)"/>
            <person name="Lucas S."/>
            <person name="Copeland A."/>
            <person name="Lapidus A."/>
            <person name="Bruce D."/>
            <person name="Goodwin L."/>
            <person name="Pitluck S."/>
            <person name="Kyrpides N."/>
            <person name="Mavromatis K."/>
            <person name="Pagani I."/>
            <person name="Ivanova N."/>
            <person name="Saunders E."/>
            <person name="Brettin T."/>
            <person name="Detter J.C."/>
            <person name="Han C."/>
            <person name="Tapia R."/>
            <person name="Land M."/>
            <person name="Hauser L."/>
            <person name="Markowitz V."/>
            <person name="Cheng J.-F."/>
            <person name="Hugenholtz P."/>
            <person name="Woyke T."/>
            <person name="Wu D."/>
            <person name="Eisen J.A."/>
        </authorList>
    </citation>
    <scope>NUCLEOTIDE SEQUENCE</scope>
    <source>
        <strain>ATCC 43644</strain>
    </source>
</reference>
<evidence type="ECO:0000256" key="16">
    <source>
        <dbReference type="SAM" id="Phobius"/>
    </source>
</evidence>
<keyword evidence="5 16" id="KW-0812">Transmembrane</keyword>
<protein>
    <submittedName>
        <fullName evidence="18">Cell division protein FtsK/SpoIIIE</fullName>
    </submittedName>
</protein>
<keyword evidence="11 16" id="KW-0472">Membrane</keyword>
<dbReference type="STRING" id="575540.Isop_1189"/>
<feature type="domain" description="FtsK" evidence="17">
    <location>
        <begin position="479"/>
        <end position="684"/>
    </location>
</feature>
<accession>E8R5M6</accession>
<dbReference type="KEGG" id="ipa:Isop_1189"/>
<sequence length="840" mass="90966">MSGNAARGPTHGRVVGRPAVTERQDGGWRTRAVTLGWAVGLIFGGMALVGFDPADGPWASASPANAPVSNPCGPAGAWLAAIVMQTIGWGWPIAYASAIVLVARRCRGDLPPSLLDLLGVACLTLTCATLSQLGGGELLAWRSPAVGPGGYLGALTGLALTETLGGRGSGLILTVTATVGIMLTRSWLVIEPLDGISAWIVRRSWWRRFRRAQSSSGTALAARSGSIPWRDQPLLPYEPLEESLSPEPASVAAHEWAERTPAVPSLQPGQGRANRCDPTVRAWTTAETPPAKRASSAETPSLATPRLSSDPGGADAGALVRIGYPAYALAIGAVEPSRSLADYEPPSLELLDPPPIMRHQEDEARVRERAALLEQTLADFGLNVRVVQIDTGPVITQFEIELEAGLRVSRIVSLADDLAVALAVPSVRIVAPIPGKNTVGIEVPNERRTFVKMVEIVEQTRNEVTRKRIPLFLGKDVKGRPLVTDLTEMPHLLIAGRTGSGKSVCLNALIVSMLLTRRPDELKLILIDPKKVELMPYRRVPHLMHPVVTDMDKVEPLLASLVNLMEERYTWLSRAGVRDIQTYNSLGPEEILARIRPEDPEEAKRVPTRMPYVVIVTDEMADLIMTAAKETETHIVRLAQKARAVGIHLILATQRPVVEVITGLIKANIPGRIAFQVRDRSNSRIVLDTMGAERLLDRGDLLFMYPGTASLIRAQGVFVTDHEVHRVCRYLERYPVEYCKELTRPAGGPLSGKDRAAALKERDELYEAAIEIVIREGRGSCSLLQRALGIGYGRASRLIDFMAEDGVVGEYKAGGPREVLVSLEDWEAMKAAEASSSGLD</sequence>
<keyword evidence="8 14" id="KW-0067">ATP-binding</keyword>
<evidence type="ECO:0000256" key="4">
    <source>
        <dbReference type="ARBA" id="ARBA00022618"/>
    </source>
</evidence>
<feature type="transmembrane region" description="Helical" evidence="16">
    <location>
        <begin position="32"/>
        <end position="51"/>
    </location>
</feature>
<name>E8R5M6_ISOPI</name>
<evidence type="ECO:0000256" key="3">
    <source>
        <dbReference type="ARBA" id="ARBA00022475"/>
    </source>
</evidence>
<dbReference type="InterPro" id="IPR025199">
    <property type="entry name" value="FtsK_4TM"/>
</dbReference>
<dbReference type="InterPro" id="IPR050206">
    <property type="entry name" value="FtsK/SpoIIIE/SftA"/>
</dbReference>
<evidence type="ECO:0000256" key="9">
    <source>
        <dbReference type="ARBA" id="ARBA00022989"/>
    </source>
</evidence>
<evidence type="ECO:0000256" key="1">
    <source>
        <dbReference type="ARBA" id="ARBA00004651"/>
    </source>
</evidence>
<keyword evidence="7" id="KW-0159">Chromosome partition</keyword>
<dbReference type="InterPro" id="IPR018541">
    <property type="entry name" value="Ftsk_gamma"/>
</dbReference>
<dbReference type="Proteomes" id="UP000008631">
    <property type="component" value="Chromosome"/>
</dbReference>
<comment type="subcellular location">
    <subcellularLocation>
        <location evidence="1">Cell membrane</location>
        <topology evidence="1">Multi-pass membrane protein</topology>
    </subcellularLocation>
</comment>
<dbReference type="GO" id="GO:0007059">
    <property type="term" value="P:chromosome segregation"/>
    <property type="evidence" value="ECO:0007669"/>
    <property type="project" value="UniProtKB-KW"/>
</dbReference>
<keyword evidence="6 14" id="KW-0547">Nucleotide-binding</keyword>
<keyword evidence="10" id="KW-0238">DNA-binding</keyword>
<organism evidence="18 19">
    <name type="scientific">Isosphaera pallida (strain ATCC 43644 / DSM 9630 / IS1B)</name>
    <dbReference type="NCBI Taxonomy" id="575540"/>
    <lineage>
        <taxon>Bacteria</taxon>
        <taxon>Pseudomonadati</taxon>
        <taxon>Planctomycetota</taxon>
        <taxon>Planctomycetia</taxon>
        <taxon>Isosphaerales</taxon>
        <taxon>Isosphaeraceae</taxon>
        <taxon>Isosphaera</taxon>
    </lineage>
</organism>
<gene>
    <name evidence="18" type="ordered locus">Isop_1189</name>
</gene>
<dbReference type="Pfam" id="PF01580">
    <property type="entry name" value="FtsK_SpoIIIE"/>
    <property type="match status" value="1"/>
</dbReference>
<dbReference type="HOGENOM" id="CLU_001981_9_7_0"/>
<evidence type="ECO:0000256" key="6">
    <source>
        <dbReference type="ARBA" id="ARBA00022741"/>
    </source>
</evidence>
<evidence type="ECO:0000256" key="11">
    <source>
        <dbReference type="ARBA" id="ARBA00023136"/>
    </source>
</evidence>
<evidence type="ECO:0000256" key="7">
    <source>
        <dbReference type="ARBA" id="ARBA00022829"/>
    </source>
</evidence>
<feature type="transmembrane region" description="Helical" evidence="16">
    <location>
        <begin position="114"/>
        <end position="133"/>
    </location>
</feature>
<keyword evidence="9 16" id="KW-1133">Transmembrane helix</keyword>
<evidence type="ECO:0000256" key="14">
    <source>
        <dbReference type="PROSITE-ProRule" id="PRU00289"/>
    </source>
</evidence>
<dbReference type="SMART" id="SM00382">
    <property type="entry name" value="AAA"/>
    <property type="match status" value="1"/>
</dbReference>
<feature type="region of interest" description="Disordered" evidence="15">
    <location>
        <begin position="1"/>
        <end position="22"/>
    </location>
</feature>
<dbReference type="Gene3D" id="1.10.10.10">
    <property type="entry name" value="Winged helix-like DNA-binding domain superfamily/Winged helix DNA-binding domain"/>
    <property type="match status" value="1"/>
</dbReference>
<dbReference type="EMBL" id="CP002353">
    <property type="protein sequence ID" value="ADV61775.1"/>
    <property type="molecule type" value="Genomic_DNA"/>
</dbReference>
<dbReference type="PANTHER" id="PTHR22683">
    <property type="entry name" value="SPORULATION PROTEIN RELATED"/>
    <property type="match status" value="1"/>
</dbReference>
<feature type="region of interest" description="Disordered" evidence="15">
    <location>
        <begin position="285"/>
        <end position="312"/>
    </location>
</feature>
<dbReference type="Gene3D" id="3.40.50.300">
    <property type="entry name" value="P-loop containing nucleotide triphosphate hydrolases"/>
    <property type="match status" value="1"/>
</dbReference>
<evidence type="ECO:0000256" key="12">
    <source>
        <dbReference type="ARBA" id="ARBA00023306"/>
    </source>
</evidence>
<dbReference type="GO" id="GO:0051301">
    <property type="term" value="P:cell division"/>
    <property type="evidence" value="ECO:0007669"/>
    <property type="project" value="UniProtKB-KW"/>
</dbReference>
<dbReference type="SUPFAM" id="SSF52540">
    <property type="entry name" value="P-loop containing nucleoside triphosphate hydrolases"/>
    <property type="match status" value="1"/>
</dbReference>
<dbReference type="AlphaFoldDB" id="E8R5M6"/>
<dbReference type="InterPro" id="IPR027417">
    <property type="entry name" value="P-loop_NTPase"/>
</dbReference>
<comment type="similarity">
    <text evidence="2">Belongs to the FtsK/SpoIIIE/SftA family.</text>
</comment>
<evidence type="ECO:0000313" key="19">
    <source>
        <dbReference type="Proteomes" id="UP000008631"/>
    </source>
</evidence>
<dbReference type="Gene3D" id="3.30.980.40">
    <property type="match status" value="1"/>
</dbReference>
<dbReference type="InterPro" id="IPR002543">
    <property type="entry name" value="FtsK_dom"/>
</dbReference>
<evidence type="ECO:0000256" key="8">
    <source>
        <dbReference type="ARBA" id="ARBA00022840"/>
    </source>
</evidence>
<evidence type="ECO:0000259" key="17">
    <source>
        <dbReference type="PROSITE" id="PS50901"/>
    </source>
</evidence>
<comment type="subunit">
    <text evidence="13">Homohexamer. Forms a ring that surrounds DNA.</text>
</comment>
<keyword evidence="3" id="KW-1003">Cell membrane</keyword>
<dbReference type="Pfam" id="PF09397">
    <property type="entry name" value="FtsK_gamma"/>
    <property type="match status" value="1"/>
</dbReference>